<dbReference type="STRING" id="445960.SAMN05421542_2401"/>
<dbReference type="PANTHER" id="PTHR42852:SF6">
    <property type="entry name" value="THIOL:DISULFIDE INTERCHANGE PROTEIN DSBE"/>
    <property type="match status" value="1"/>
</dbReference>
<evidence type="ECO:0000313" key="9">
    <source>
        <dbReference type="Proteomes" id="UP000251670"/>
    </source>
</evidence>
<dbReference type="PANTHER" id="PTHR42852">
    <property type="entry name" value="THIOL:DISULFIDE INTERCHANGE PROTEIN DSBE"/>
    <property type="match status" value="1"/>
</dbReference>
<dbReference type="PROSITE" id="PS00194">
    <property type="entry name" value="THIOREDOXIN_1"/>
    <property type="match status" value="1"/>
</dbReference>
<evidence type="ECO:0000313" key="6">
    <source>
        <dbReference type="EMBL" id="SDI96369.1"/>
    </source>
</evidence>
<dbReference type="Proteomes" id="UP000199426">
    <property type="component" value="Unassembled WGS sequence"/>
</dbReference>
<evidence type="ECO:0000256" key="3">
    <source>
        <dbReference type="ARBA" id="ARBA00023157"/>
    </source>
</evidence>
<sequence length="170" mass="19430">MINMKTSFTIVFLVLFSGFVFAQNKIEVGKKAPEITMVKPDGSSFSLSSLKGKLVLVDFWATWCAPCVGEQPELKKLYDTYSDQVKAKKFEILGVSLDKNKESWQKAIERFNINWIQISDLKFWKSPVAKAYEIDELPFNVIIDGEGTIIAKNLHEKELEEFLKKNLSNN</sequence>
<keyword evidence="4" id="KW-0676">Redox-active center</keyword>
<evidence type="ECO:0000256" key="2">
    <source>
        <dbReference type="ARBA" id="ARBA00022748"/>
    </source>
</evidence>
<dbReference type="InterPro" id="IPR036249">
    <property type="entry name" value="Thioredoxin-like_sf"/>
</dbReference>
<evidence type="ECO:0000256" key="4">
    <source>
        <dbReference type="ARBA" id="ARBA00023284"/>
    </source>
</evidence>
<keyword evidence="2" id="KW-0201">Cytochrome c-type biogenesis</keyword>
<keyword evidence="8" id="KW-1185">Reference proteome</keyword>
<name>A0A2X2XL95_CHRJE</name>
<dbReference type="GO" id="GO:0017004">
    <property type="term" value="P:cytochrome complex assembly"/>
    <property type="evidence" value="ECO:0007669"/>
    <property type="project" value="UniProtKB-KW"/>
</dbReference>
<accession>A0A2X2XL95</accession>
<organism evidence="7 9">
    <name type="scientific">Chryseobacterium jejuense</name>
    <dbReference type="NCBI Taxonomy" id="445960"/>
    <lineage>
        <taxon>Bacteria</taxon>
        <taxon>Pseudomonadati</taxon>
        <taxon>Bacteroidota</taxon>
        <taxon>Flavobacteriia</taxon>
        <taxon>Flavobacteriales</taxon>
        <taxon>Weeksellaceae</taxon>
        <taxon>Chryseobacterium group</taxon>
        <taxon>Chryseobacterium</taxon>
    </lineage>
</organism>
<dbReference type="GO" id="GO:0030313">
    <property type="term" value="C:cell envelope"/>
    <property type="evidence" value="ECO:0007669"/>
    <property type="project" value="UniProtKB-SubCell"/>
</dbReference>
<dbReference type="Pfam" id="PF00578">
    <property type="entry name" value="AhpC-TSA"/>
    <property type="match status" value="1"/>
</dbReference>
<dbReference type="SUPFAM" id="SSF52833">
    <property type="entry name" value="Thioredoxin-like"/>
    <property type="match status" value="1"/>
</dbReference>
<dbReference type="EMBL" id="UAWB01000002">
    <property type="protein sequence ID" value="SQB27140.1"/>
    <property type="molecule type" value="Genomic_DNA"/>
</dbReference>
<dbReference type="InterPro" id="IPR013766">
    <property type="entry name" value="Thioredoxin_domain"/>
</dbReference>
<dbReference type="Gene3D" id="3.40.30.10">
    <property type="entry name" value="Glutaredoxin"/>
    <property type="match status" value="1"/>
</dbReference>
<dbReference type="AlphaFoldDB" id="A0A2X2XL95"/>
<gene>
    <name evidence="7" type="primary">resA_1</name>
    <name evidence="7" type="ORF">NCTC13492_00820</name>
    <name evidence="6" type="ORF">SAMN05421542_2401</name>
</gene>
<dbReference type="InterPro" id="IPR050553">
    <property type="entry name" value="Thioredoxin_ResA/DsbE_sf"/>
</dbReference>
<keyword evidence="3" id="KW-1015">Disulfide bond</keyword>
<reference evidence="7 9" key="2">
    <citation type="submission" date="2018-06" db="EMBL/GenBank/DDBJ databases">
        <authorList>
            <consortium name="Pathogen Informatics"/>
            <person name="Doyle S."/>
        </authorList>
    </citation>
    <scope>NUCLEOTIDE SEQUENCE [LARGE SCALE GENOMIC DNA]</scope>
    <source>
        <strain evidence="7 9">NCTC13492</strain>
    </source>
</reference>
<reference evidence="6 8" key="1">
    <citation type="submission" date="2016-10" db="EMBL/GenBank/DDBJ databases">
        <authorList>
            <person name="Varghese N."/>
            <person name="Submissions S."/>
        </authorList>
    </citation>
    <scope>NUCLEOTIDE SEQUENCE [LARGE SCALE GENOMIC DNA]</scope>
    <source>
        <strain evidence="6 8">DSM 19299</strain>
    </source>
</reference>
<evidence type="ECO:0000313" key="7">
    <source>
        <dbReference type="EMBL" id="SQB27140.1"/>
    </source>
</evidence>
<dbReference type="OrthoDB" id="1098640at2"/>
<comment type="subcellular location">
    <subcellularLocation>
        <location evidence="1">Cell envelope</location>
    </subcellularLocation>
</comment>
<dbReference type="InterPro" id="IPR000866">
    <property type="entry name" value="AhpC/TSA"/>
</dbReference>
<evidence type="ECO:0000313" key="8">
    <source>
        <dbReference type="Proteomes" id="UP000199426"/>
    </source>
</evidence>
<dbReference type="InterPro" id="IPR017937">
    <property type="entry name" value="Thioredoxin_CS"/>
</dbReference>
<dbReference type="CDD" id="cd02966">
    <property type="entry name" value="TlpA_like_family"/>
    <property type="match status" value="1"/>
</dbReference>
<dbReference type="Proteomes" id="UP000251670">
    <property type="component" value="Unassembled WGS sequence"/>
</dbReference>
<feature type="domain" description="Thioredoxin" evidence="5">
    <location>
        <begin position="26"/>
        <end position="170"/>
    </location>
</feature>
<evidence type="ECO:0000259" key="5">
    <source>
        <dbReference type="PROSITE" id="PS51352"/>
    </source>
</evidence>
<dbReference type="PROSITE" id="PS51352">
    <property type="entry name" value="THIOREDOXIN_2"/>
    <property type="match status" value="1"/>
</dbReference>
<evidence type="ECO:0000256" key="1">
    <source>
        <dbReference type="ARBA" id="ARBA00004196"/>
    </source>
</evidence>
<dbReference type="EMBL" id="FNEG01000003">
    <property type="protein sequence ID" value="SDI96369.1"/>
    <property type="molecule type" value="Genomic_DNA"/>
</dbReference>
<proteinExistence type="predicted"/>
<protein>
    <submittedName>
        <fullName evidence="6">Peroxiredoxin</fullName>
    </submittedName>
    <submittedName>
        <fullName evidence="7">Thiol-disulfide oxidoreductase resA</fullName>
    </submittedName>
</protein>